<dbReference type="GO" id="GO:0043138">
    <property type="term" value="F:3'-5' DNA helicase activity"/>
    <property type="evidence" value="ECO:0007669"/>
    <property type="project" value="UniProtKB-EC"/>
</dbReference>
<dbReference type="GO" id="GO:0003677">
    <property type="term" value="F:DNA binding"/>
    <property type="evidence" value="ECO:0007669"/>
    <property type="project" value="UniProtKB-UniRule"/>
</dbReference>
<feature type="binding site" evidence="12">
    <location>
        <position position="576"/>
    </location>
    <ligand>
        <name>Zn(2+)</name>
        <dbReference type="ChEBI" id="CHEBI:29105"/>
        <label>2</label>
    </ligand>
</feature>
<feature type="binding site" evidence="12">
    <location>
        <position position="549"/>
    </location>
    <ligand>
        <name>Zn(2+)</name>
        <dbReference type="ChEBI" id="CHEBI:29105"/>
        <label>1</label>
    </ligand>
</feature>
<dbReference type="Pfam" id="PF18319">
    <property type="entry name" value="Zn_ribbon_PriA"/>
    <property type="match status" value="1"/>
</dbReference>
<dbReference type="EC" id="5.6.2.4" evidence="12"/>
<dbReference type="GO" id="GO:0006270">
    <property type="term" value="P:DNA replication initiation"/>
    <property type="evidence" value="ECO:0007669"/>
    <property type="project" value="TreeGrafter"/>
</dbReference>
<dbReference type="GO" id="GO:0005524">
    <property type="term" value="F:ATP binding"/>
    <property type="evidence" value="ECO:0007669"/>
    <property type="project" value="UniProtKB-UniRule"/>
</dbReference>
<evidence type="ECO:0000313" key="15">
    <source>
        <dbReference type="Proteomes" id="UP000599024"/>
    </source>
</evidence>
<keyword evidence="7 12" id="KW-0862">Zinc</keyword>
<comment type="caution">
    <text evidence="14">The sequence shown here is derived from an EMBL/GenBank/DDBJ whole genome shotgun (WGS) entry which is preliminary data.</text>
</comment>
<dbReference type="Gene3D" id="3.40.50.300">
    <property type="entry name" value="P-loop containing nucleotide triphosphate hydrolases"/>
    <property type="match status" value="2"/>
</dbReference>
<dbReference type="InterPro" id="IPR014001">
    <property type="entry name" value="Helicase_ATP-bd"/>
</dbReference>
<evidence type="ECO:0000256" key="9">
    <source>
        <dbReference type="ARBA" id="ARBA00023125"/>
    </source>
</evidence>
<keyword evidence="2 12" id="KW-0235">DNA replication</keyword>
<evidence type="ECO:0000256" key="8">
    <source>
        <dbReference type="ARBA" id="ARBA00022840"/>
    </source>
</evidence>
<proteinExistence type="inferred from homology"/>
<dbReference type="GO" id="GO:0008270">
    <property type="term" value="F:zinc ion binding"/>
    <property type="evidence" value="ECO:0007669"/>
    <property type="project" value="UniProtKB-UniRule"/>
</dbReference>
<dbReference type="GO" id="GO:0006302">
    <property type="term" value="P:double-strand break repair"/>
    <property type="evidence" value="ECO:0007669"/>
    <property type="project" value="InterPro"/>
</dbReference>
<comment type="catalytic activity">
    <reaction evidence="11 12">
        <text>ATP + H2O = ADP + phosphate + H(+)</text>
        <dbReference type="Rhea" id="RHEA:13065"/>
        <dbReference type="ChEBI" id="CHEBI:15377"/>
        <dbReference type="ChEBI" id="CHEBI:15378"/>
        <dbReference type="ChEBI" id="CHEBI:30616"/>
        <dbReference type="ChEBI" id="CHEBI:43474"/>
        <dbReference type="ChEBI" id="CHEBI:456216"/>
        <dbReference type="EC" id="5.6.2.4"/>
    </reaction>
</comment>
<evidence type="ECO:0000256" key="7">
    <source>
        <dbReference type="ARBA" id="ARBA00022833"/>
    </source>
</evidence>
<keyword evidence="4 12" id="KW-0547">Nucleotide-binding</keyword>
<dbReference type="SMART" id="SM00490">
    <property type="entry name" value="HELICc"/>
    <property type="match status" value="1"/>
</dbReference>
<dbReference type="PROSITE" id="PS51192">
    <property type="entry name" value="HELICASE_ATP_BIND_1"/>
    <property type="match status" value="1"/>
</dbReference>
<protein>
    <recommendedName>
        <fullName evidence="12">Replication restart protein PriA</fullName>
    </recommendedName>
    <alternativeName>
        <fullName evidence="12">ATP-dependent DNA helicase PriA</fullName>
        <ecNumber evidence="12">5.6.2.4</ecNumber>
    </alternativeName>
    <alternativeName>
        <fullName evidence="12">DNA 3'-5' helicase PriA</fullName>
    </alternativeName>
</protein>
<feature type="binding site" evidence="12">
    <location>
        <position position="589"/>
    </location>
    <ligand>
        <name>Zn(2+)</name>
        <dbReference type="ChEBI" id="CHEBI:29105"/>
        <label>1</label>
    </ligand>
</feature>
<comment type="cofactor">
    <cofactor evidence="12">
        <name>Zn(2+)</name>
        <dbReference type="ChEBI" id="CHEBI:29105"/>
    </cofactor>
    <text evidence="12">Binds 2 zinc ions per subunit.</text>
</comment>
<dbReference type="InterPro" id="IPR042115">
    <property type="entry name" value="PriA_3primeBD_sf"/>
</dbReference>
<dbReference type="AlphaFoldDB" id="A0A8J6N9E7"/>
<keyword evidence="9 12" id="KW-0238">DNA-binding</keyword>
<dbReference type="EMBL" id="JACNLK010000023">
    <property type="protein sequence ID" value="MBC8207945.1"/>
    <property type="molecule type" value="Genomic_DNA"/>
</dbReference>
<feature type="binding site" evidence="12">
    <location>
        <position position="573"/>
    </location>
    <ligand>
        <name>Zn(2+)</name>
        <dbReference type="ChEBI" id="CHEBI:29105"/>
        <label>2</label>
    </ligand>
</feature>
<dbReference type="GO" id="GO:0006269">
    <property type="term" value="P:DNA replication, synthesis of primer"/>
    <property type="evidence" value="ECO:0007669"/>
    <property type="project" value="UniProtKB-KW"/>
</dbReference>
<comment type="catalytic activity">
    <reaction evidence="12">
        <text>Couples ATP hydrolysis with the unwinding of duplex DNA by translocating in the 3'-5' direction.</text>
        <dbReference type="EC" id="5.6.2.4"/>
    </reaction>
</comment>
<sequence>MTLLEVAVAAPLVHTLTYTLDQGSVPAGCRVLVPLGRRRVTGYVLGEQHRAPKGFALKSVIEILDRTPLFPVNLVPFFRWIADYYHYPLGEVIKTALPGGLSVQSRKRISLVHPSESTGAAKAVSHDETKRPGWYQQLCRDGSLTLSECAKILKTAAGRRQVQKLLDQGLVVIQEELVGSRSGVKTETCYGLLPELLPPEISTKFISSQEGPLGKTQLQQLLAWLPAIEELSLPELKTLYYLLSLSGPHIQRPVPGKELRCLYSGASKGLTSLLARGVIQALEQRVFRSPSGELLPFFSRPVDLSPEQEHVLSEILPQVAERFFCPCLLFGITGSGKTEVYLRAAEATLARGRDVLILVPEIALATQLEGHFVSRFGDKVVLMHSGLSAGERYDQWTLAASGQAKVVIGARSAVFAPLADPGLIIVDEEHDGGFKQDDGLRYNGRDLAVLRGKIQESVVILGSGTPSVTSSYHARSGKYRLLTMKKRVQERSLPKISLVDLRDKNERERGRAIGRQLEQGLRETLASGHQSLLLLNRRGFSSVLLCKDCGEPVQCRHCKVSLTYHQGRKQLICHHCGFTLKSAVICSSCRSTELVPVGFGTERIEDEIRSLFPEARIARLDADTAGDRKQFLTILSSMREHRIDILIGTQMIAKGHDFPLVTLVGVIWADGGLCMPDFRGGERTYQLLSQVAGRAGRGDVAGRVMVQTYRPDHYAVELARQHDYETFFEREIALRSSPCFPPLVRLVNLQISGGRDPQVRQAAQDLAAFCRNIMKELGLQLELLGPAPAPLERLRDRYRWQLLVKSKSCGDLQRLCGRITEARNDLSRGDLAIVIDVDPENLL</sequence>
<feature type="binding site" evidence="12">
    <location>
        <position position="555"/>
    </location>
    <ligand>
        <name>Zn(2+)</name>
        <dbReference type="ChEBI" id="CHEBI:29105"/>
        <label>2</label>
    </ligand>
</feature>
<dbReference type="PANTHER" id="PTHR30580">
    <property type="entry name" value="PRIMOSOMAL PROTEIN N"/>
    <property type="match status" value="1"/>
</dbReference>
<dbReference type="InterPro" id="IPR005259">
    <property type="entry name" value="PriA"/>
</dbReference>
<dbReference type="HAMAP" id="MF_00983">
    <property type="entry name" value="PriA"/>
    <property type="match status" value="1"/>
</dbReference>
<dbReference type="GO" id="GO:0006310">
    <property type="term" value="P:DNA recombination"/>
    <property type="evidence" value="ECO:0007669"/>
    <property type="project" value="InterPro"/>
</dbReference>
<keyword evidence="10 12" id="KW-0413">Isomerase</keyword>
<dbReference type="Pfam" id="PF00270">
    <property type="entry name" value="DEAD"/>
    <property type="match status" value="1"/>
</dbReference>
<keyword evidence="6 12" id="KW-0347">Helicase</keyword>
<dbReference type="GO" id="GO:0016787">
    <property type="term" value="F:hydrolase activity"/>
    <property type="evidence" value="ECO:0007669"/>
    <property type="project" value="UniProtKB-KW"/>
</dbReference>
<dbReference type="PANTHER" id="PTHR30580:SF0">
    <property type="entry name" value="PRIMOSOMAL PROTEIN N"/>
    <property type="match status" value="1"/>
</dbReference>
<feature type="binding site" evidence="12">
    <location>
        <position position="546"/>
    </location>
    <ligand>
        <name>Zn(2+)</name>
        <dbReference type="ChEBI" id="CHEBI:29105"/>
        <label>1</label>
    </ligand>
</feature>
<evidence type="ECO:0000256" key="5">
    <source>
        <dbReference type="ARBA" id="ARBA00022801"/>
    </source>
</evidence>
<evidence type="ECO:0000256" key="10">
    <source>
        <dbReference type="ARBA" id="ARBA00023235"/>
    </source>
</evidence>
<dbReference type="InterPro" id="IPR041222">
    <property type="entry name" value="PriA_3primeBD"/>
</dbReference>
<dbReference type="NCBIfam" id="TIGR00595">
    <property type="entry name" value="priA"/>
    <property type="match status" value="1"/>
</dbReference>
<comment type="function">
    <text evidence="12">Initiates the restart of stalled replication forks, which reloads the replicative helicase on sites other than the origin of replication. Recognizes and binds to abandoned replication forks and remodels them to uncover a helicase loading site. Promotes assembly of the primosome at these replication forks.</text>
</comment>
<dbReference type="Gene3D" id="3.40.1440.60">
    <property type="entry name" value="PriA, 3(prime) DNA-binding domain"/>
    <property type="match status" value="1"/>
</dbReference>
<evidence type="ECO:0000256" key="12">
    <source>
        <dbReference type="HAMAP-Rule" id="MF_00983"/>
    </source>
</evidence>
<evidence type="ECO:0000256" key="6">
    <source>
        <dbReference type="ARBA" id="ARBA00022806"/>
    </source>
</evidence>
<accession>A0A8J6N9E7</accession>
<evidence type="ECO:0000256" key="3">
    <source>
        <dbReference type="ARBA" id="ARBA00022723"/>
    </source>
</evidence>
<comment type="subunit">
    <text evidence="12">Component of the replication restart primosome.</text>
</comment>
<evidence type="ECO:0000256" key="11">
    <source>
        <dbReference type="ARBA" id="ARBA00048988"/>
    </source>
</evidence>
<reference evidence="14 15" key="1">
    <citation type="submission" date="2020-08" db="EMBL/GenBank/DDBJ databases">
        <title>Bridging the membrane lipid divide: bacteria of the FCB group superphylum have the potential to synthesize archaeal ether lipids.</title>
        <authorList>
            <person name="Villanueva L."/>
            <person name="Von Meijenfeldt F.A.B."/>
            <person name="Westbye A.B."/>
            <person name="Yadav S."/>
            <person name="Hopmans E.C."/>
            <person name="Dutilh B.E."/>
            <person name="Sinninghe Damste J.S."/>
        </authorList>
    </citation>
    <scope>NUCLEOTIDE SEQUENCE [LARGE SCALE GENOMIC DNA]</scope>
    <source>
        <strain evidence="14">NIOZ-UU81</strain>
    </source>
</reference>
<gene>
    <name evidence="12 14" type="primary">priA</name>
    <name evidence="14" type="ORF">H8E79_02110</name>
</gene>
<evidence type="ECO:0000256" key="2">
    <source>
        <dbReference type="ARBA" id="ARBA00022705"/>
    </source>
</evidence>
<dbReference type="SMART" id="SM00487">
    <property type="entry name" value="DEXDc"/>
    <property type="match status" value="1"/>
</dbReference>
<dbReference type="SUPFAM" id="SSF52540">
    <property type="entry name" value="P-loop containing nucleoside triphosphate hydrolases"/>
    <property type="match status" value="2"/>
</dbReference>
<dbReference type="CDD" id="cd18804">
    <property type="entry name" value="SF2_C_priA"/>
    <property type="match status" value="1"/>
</dbReference>
<comment type="similarity">
    <text evidence="12">Belongs to the helicase family. PriA subfamily.</text>
</comment>
<feature type="binding site" evidence="12">
    <location>
        <position position="586"/>
    </location>
    <ligand>
        <name>Zn(2+)</name>
        <dbReference type="ChEBI" id="CHEBI:29105"/>
        <label>1</label>
    </ligand>
</feature>
<dbReference type="InterPro" id="IPR040498">
    <property type="entry name" value="PriA_CRR"/>
</dbReference>
<dbReference type="FunFam" id="3.40.50.300:FF:000489">
    <property type="entry name" value="Primosome assembly protein PriA"/>
    <property type="match status" value="1"/>
</dbReference>
<dbReference type="Proteomes" id="UP000599024">
    <property type="component" value="Unassembled WGS sequence"/>
</dbReference>
<dbReference type="InterPro" id="IPR041236">
    <property type="entry name" value="PriA_C"/>
</dbReference>
<evidence type="ECO:0000256" key="4">
    <source>
        <dbReference type="ARBA" id="ARBA00022741"/>
    </source>
</evidence>
<feature type="binding site" evidence="12">
    <location>
        <position position="558"/>
    </location>
    <ligand>
        <name>Zn(2+)</name>
        <dbReference type="ChEBI" id="CHEBI:29105"/>
        <label>2</label>
    </ligand>
</feature>
<keyword evidence="3 12" id="KW-0479">Metal-binding</keyword>
<evidence type="ECO:0000313" key="14">
    <source>
        <dbReference type="EMBL" id="MBC8207945.1"/>
    </source>
</evidence>
<evidence type="ECO:0000259" key="13">
    <source>
        <dbReference type="PROSITE" id="PS51192"/>
    </source>
</evidence>
<organism evidence="14 15">
    <name type="scientific">Candidatus Desulfatifera sulfidica</name>
    <dbReference type="NCBI Taxonomy" id="2841691"/>
    <lineage>
        <taxon>Bacteria</taxon>
        <taxon>Pseudomonadati</taxon>
        <taxon>Thermodesulfobacteriota</taxon>
        <taxon>Desulfobulbia</taxon>
        <taxon>Desulfobulbales</taxon>
        <taxon>Desulfobulbaceae</taxon>
        <taxon>Candidatus Desulfatifera</taxon>
    </lineage>
</organism>
<dbReference type="GO" id="GO:1990077">
    <property type="term" value="C:primosome complex"/>
    <property type="evidence" value="ECO:0007669"/>
    <property type="project" value="UniProtKB-UniRule"/>
</dbReference>
<evidence type="ECO:0000256" key="1">
    <source>
        <dbReference type="ARBA" id="ARBA00022515"/>
    </source>
</evidence>
<dbReference type="CDD" id="cd17929">
    <property type="entry name" value="DEXHc_priA"/>
    <property type="match status" value="1"/>
</dbReference>
<dbReference type="Pfam" id="PF17764">
    <property type="entry name" value="PriA_3primeBD"/>
    <property type="match status" value="1"/>
</dbReference>
<dbReference type="Pfam" id="PF18074">
    <property type="entry name" value="PriA_C"/>
    <property type="match status" value="1"/>
</dbReference>
<dbReference type="InterPro" id="IPR011545">
    <property type="entry name" value="DEAD/DEAH_box_helicase_dom"/>
</dbReference>
<keyword evidence="5 12" id="KW-0378">Hydrolase</keyword>
<keyword evidence="1 12" id="KW-0639">Primosome</keyword>
<keyword evidence="8 12" id="KW-0067">ATP-binding</keyword>
<name>A0A8J6N9E7_9BACT</name>
<dbReference type="InterPro" id="IPR001650">
    <property type="entry name" value="Helicase_C-like"/>
</dbReference>
<feature type="domain" description="Helicase ATP-binding" evidence="13">
    <location>
        <begin position="318"/>
        <end position="484"/>
    </location>
</feature>
<dbReference type="InterPro" id="IPR027417">
    <property type="entry name" value="P-loop_NTPase"/>
</dbReference>